<dbReference type="RefSeq" id="WP_151969658.1">
    <property type="nucleotide sequence ID" value="NZ_AP019860.1"/>
</dbReference>
<keyword evidence="1" id="KW-1133">Transmembrane helix</keyword>
<dbReference type="OrthoDB" id="292013at2"/>
<keyword evidence="1" id="KW-0812">Transmembrane</keyword>
<gene>
    <name evidence="3" type="ORF">UABAM_03932</name>
</gene>
<dbReference type="Pfam" id="PF02333">
    <property type="entry name" value="Phytase"/>
    <property type="match status" value="1"/>
</dbReference>
<evidence type="ECO:0000259" key="2">
    <source>
        <dbReference type="PROSITE" id="PS51662"/>
    </source>
</evidence>
<dbReference type="InterPro" id="IPR011042">
    <property type="entry name" value="6-blade_b-propeller_TolB-like"/>
</dbReference>
<dbReference type="InterPro" id="IPR003431">
    <property type="entry name" value="B-propeller_Phytase"/>
</dbReference>
<dbReference type="KEGG" id="uam:UABAM_03932"/>
<dbReference type="PROSITE" id="PS51662">
    <property type="entry name" value="BP_PHYTASE"/>
    <property type="match status" value="1"/>
</dbReference>
<reference evidence="3 4" key="1">
    <citation type="submission" date="2019-08" db="EMBL/GenBank/DDBJ databases">
        <title>Complete genome sequence of Candidatus Uab amorphum.</title>
        <authorList>
            <person name="Shiratori T."/>
            <person name="Suzuki S."/>
            <person name="Kakizawa Y."/>
            <person name="Ishida K."/>
        </authorList>
    </citation>
    <scope>NUCLEOTIDE SEQUENCE [LARGE SCALE GENOMIC DNA]</scope>
    <source>
        <strain evidence="3 4">SRT547</strain>
    </source>
</reference>
<keyword evidence="4" id="KW-1185">Reference proteome</keyword>
<organism evidence="3 4">
    <name type="scientific">Uabimicrobium amorphum</name>
    <dbReference type="NCBI Taxonomy" id="2596890"/>
    <lineage>
        <taxon>Bacteria</taxon>
        <taxon>Pseudomonadati</taxon>
        <taxon>Planctomycetota</taxon>
        <taxon>Candidatus Uabimicrobiia</taxon>
        <taxon>Candidatus Uabimicrobiales</taxon>
        <taxon>Candidatus Uabimicrobiaceae</taxon>
        <taxon>Candidatus Uabimicrobium</taxon>
    </lineage>
</organism>
<protein>
    <submittedName>
        <fullName evidence="3">3-phytase</fullName>
    </submittedName>
</protein>
<keyword evidence="1" id="KW-0472">Membrane</keyword>
<dbReference type="GO" id="GO:0016158">
    <property type="term" value="F:inositol hexakisphosphate 3-phosphatase activity"/>
    <property type="evidence" value="ECO:0007669"/>
    <property type="project" value="InterPro"/>
</dbReference>
<evidence type="ECO:0000313" key="3">
    <source>
        <dbReference type="EMBL" id="BBM85562.1"/>
    </source>
</evidence>
<dbReference type="EMBL" id="AP019860">
    <property type="protein sequence ID" value="BBM85562.1"/>
    <property type="molecule type" value="Genomic_DNA"/>
</dbReference>
<feature type="transmembrane region" description="Helical" evidence="1">
    <location>
        <begin position="6"/>
        <end position="23"/>
    </location>
</feature>
<evidence type="ECO:0000313" key="4">
    <source>
        <dbReference type="Proteomes" id="UP000326354"/>
    </source>
</evidence>
<dbReference type="SUPFAM" id="SSF50956">
    <property type="entry name" value="Thermostable phytase (3-phytase)"/>
    <property type="match status" value="1"/>
</dbReference>
<name>A0A5S9F4H7_UABAM</name>
<dbReference type="Gene3D" id="2.120.10.30">
    <property type="entry name" value="TolB, C-terminal domain"/>
    <property type="match status" value="1"/>
</dbReference>
<sequence>MNTKKILLIIVPVICVVAFFFSYEEKKRPVYKKKGVTVTSDFKYGDASAQDQDDMCIWIHPRDEKQSLIISADKEAHKLFVYDMSGKVLQTVPCYKPGNIDVRYNFPLGEKKIDIVVTTTRRKKNIILVFQMDSENLLKRIDDGSGLLESVRSQRKSFGGTLYHDRTNNKFYFIKTDEDASQSVEQFEICSNPNNQVSLKKVREWDIDEKCEGAAADDENEAIYICEEKRGVWKISTDLTKPVKKELLPLPDNTHVSLEGVTIYKTSPKDGYIIVSLQSHSSYLVYDRVTNKYITVFHLQDGKGTDGVDVTPISIHPEIEGGVFVCHSMPLPPNYPILLTSWKKIAEKLQLQYKSSYKVR</sequence>
<proteinExistence type="predicted"/>
<dbReference type="AlphaFoldDB" id="A0A5S9F4H7"/>
<dbReference type="Proteomes" id="UP000326354">
    <property type="component" value="Chromosome"/>
</dbReference>
<accession>A0A5S9F4H7</accession>
<evidence type="ECO:0000256" key="1">
    <source>
        <dbReference type="SAM" id="Phobius"/>
    </source>
</evidence>
<feature type="domain" description="BPP" evidence="2">
    <location>
        <begin position="28"/>
        <end position="349"/>
    </location>
</feature>